<feature type="compositionally biased region" description="Basic residues" evidence="1">
    <location>
        <begin position="60"/>
        <end position="75"/>
    </location>
</feature>
<evidence type="ECO:0000313" key="3">
    <source>
        <dbReference type="Proteomes" id="UP000683925"/>
    </source>
</evidence>
<evidence type="ECO:0000313" key="2">
    <source>
        <dbReference type="EMBL" id="CAD8164824.1"/>
    </source>
</evidence>
<dbReference type="AlphaFoldDB" id="A0A8S1UKB9"/>
<organism evidence="2 3">
    <name type="scientific">Paramecium octaurelia</name>
    <dbReference type="NCBI Taxonomy" id="43137"/>
    <lineage>
        <taxon>Eukaryota</taxon>
        <taxon>Sar</taxon>
        <taxon>Alveolata</taxon>
        <taxon>Ciliophora</taxon>
        <taxon>Intramacronucleata</taxon>
        <taxon>Oligohymenophorea</taxon>
        <taxon>Peniculida</taxon>
        <taxon>Parameciidae</taxon>
        <taxon>Paramecium</taxon>
    </lineage>
</organism>
<dbReference type="OrthoDB" id="299956at2759"/>
<sequence length="95" mass="11242">MLLQVRASSGYQESLHKSLSRQRERIFSLQQKSRTELADLSNQCTSKFGKDDTKLEQRKPKVKNSKQNQCKKKPQMKPSYVPEMTLYQKILQKYF</sequence>
<feature type="region of interest" description="Disordered" evidence="1">
    <location>
        <begin position="48"/>
        <end position="77"/>
    </location>
</feature>
<feature type="region of interest" description="Disordered" evidence="1">
    <location>
        <begin position="1"/>
        <end position="23"/>
    </location>
</feature>
<keyword evidence="3" id="KW-1185">Reference proteome</keyword>
<dbReference type="Proteomes" id="UP000683925">
    <property type="component" value="Unassembled WGS sequence"/>
</dbReference>
<reference evidence="2" key="1">
    <citation type="submission" date="2021-01" db="EMBL/GenBank/DDBJ databases">
        <authorList>
            <consortium name="Genoscope - CEA"/>
            <person name="William W."/>
        </authorList>
    </citation>
    <scope>NUCLEOTIDE SEQUENCE</scope>
</reference>
<dbReference type="EMBL" id="CAJJDP010000045">
    <property type="protein sequence ID" value="CAD8164824.1"/>
    <property type="molecule type" value="Genomic_DNA"/>
</dbReference>
<gene>
    <name evidence="2" type="ORF">POCTA_138.1.T0450250</name>
</gene>
<proteinExistence type="predicted"/>
<protein>
    <submittedName>
        <fullName evidence="2">Uncharacterized protein</fullName>
    </submittedName>
</protein>
<feature type="compositionally biased region" description="Basic and acidic residues" evidence="1">
    <location>
        <begin position="48"/>
        <end position="59"/>
    </location>
</feature>
<comment type="caution">
    <text evidence="2">The sequence shown here is derived from an EMBL/GenBank/DDBJ whole genome shotgun (WGS) entry which is preliminary data.</text>
</comment>
<dbReference type="OMA" id="SNQCTSK"/>
<name>A0A8S1UKB9_PAROT</name>
<feature type="compositionally biased region" description="Polar residues" evidence="1">
    <location>
        <begin position="1"/>
        <end position="12"/>
    </location>
</feature>
<accession>A0A8S1UKB9</accession>
<evidence type="ECO:0000256" key="1">
    <source>
        <dbReference type="SAM" id="MobiDB-lite"/>
    </source>
</evidence>